<dbReference type="RefSeq" id="XP_022738555.1">
    <property type="nucleotide sequence ID" value="XM_022882820.1"/>
</dbReference>
<dbReference type="SMART" id="SM00812">
    <property type="entry name" value="Alpha_L_fucos"/>
    <property type="match status" value="1"/>
</dbReference>
<evidence type="ECO:0000313" key="14">
    <source>
        <dbReference type="RefSeq" id="XP_022738555.1"/>
    </source>
</evidence>
<dbReference type="Gene3D" id="2.60.120.260">
    <property type="entry name" value="Galactose-binding domain-like"/>
    <property type="match status" value="1"/>
</dbReference>
<dbReference type="FunFam" id="3.20.20.80:FF:000052">
    <property type="entry name" value="Putative alpha-L-fucosidase 1"/>
    <property type="match status" value="1"/>
</dbReference>
<dbReference type="GO" id="GO:0016139">
    <property type="term" value="P:glycoside catabolic process"/>
    <property type="evidence" value="ECO:0007669"/>
    <property type="project" value="TreeGrafter"/>
</dbReference>
<dbReference type="OrthoDB" id="6039950at2759"/>
<dbReference type="GO" id="GO:0048046">
    <property type="term" value="C:apoplast"/>
    <property type="evidence" value="ECO:0007669"/>
    <property type="project" value="UniProtKB-SubCell"/>
</dbReference>
<evidence type="ECO:0000313" key="13">
    <source>
        <dbReference type="Proteomes" id="UP000515121"/>
    </source>
</evidence>
<dbReference type="InterPro" id="IPR017853">
    <property type="entry name" value="GH"/>
</dbReference>
<keyword evidence="7" id="KW-0378">Hydrolase</keyword>
<dbReference type="SUPFAM" id="SSF51445">
    <property type="entry name" value="(Trans)glycosidases"/>
    <property type="match status" value="1"/>
</dbReference>
<proteinExistence type="inferred from homology"/>
<evidence type="ECO:0000256" key="9">
    <source>
        <dbReference type="ARBA" id="ARBA00023295"/>
    </source>
</evidence>
<evidence type="ECO:0000256" key="7">
    <source>
        <dbReference type="ARBA" id="ARBA00022801"/>
    </source>
</evidence>
<dbReference type="Proteomes" id="UP000515121">
    <property type="component" value="Unplaced"/>
</dbReference>
<keyword evidence="4" id="KW-0052">Apoplast</keyword>
<evidence type="ECO:0000256" key="8">
    <source>
        <dbReference type="ARBA" id="ARBA00023180"/>
    </source>
</evidence>
<evidence type="ECO:0000259" key="12">
    <source>
        <dbReference type="Pfam" id="PF01120"/>
    </source>
</evidence>
<evidence type="ECO:0000256" key="11">
    <source>
        <dbReference type="SAM" id="SignalP"/>
    </source>
</evidence>
<comment type="similarity">
    <text evidence="2">Belongs to the glycosyl hydrolase 29 family.</text>
</comment>
<dbReference type="SUPFAM" id="SSF49785">
    <property type="entry name" value="Galactose-binding domain-like"/>
    <property type="match status" value="1"/>
</dbReference>
<dbReference type="InterPro" id="IPR057739">
    <property type="entry name" value="Glyco_hydro_29_N"/>
</dbReference>
<dbReference type="FunFam" id="2.60.120.260:FF:000093">
    <property type="entry name" value="Alpha-L-fucosidase 1"/>
    <property type="match status" value="1"/>
</dbReference>
<evidence type="ECO:0000256" key="2">
    <source>
        <dbReference type="ARBA" id="ARBA00007951"/>
    </source>
</evidence>
<comment type="subcellular location">
    <subcellularLocation>
        <location evidence="1">Secreted</location>
        <location evidence="1">Extracellular space</location>
        <location evidence="1">Apoplast</location>
    </subcellularLocation>
</comment>
<reference evidence="14" key="1">
    <citation type="submission" date="2025-08" db="UniProtKB">
        <authorList>
            <consortium name="RefSeq"/>
        </authorList>
    </citation>
    <scope>IDENTIFICATION</scope>
    <source>
        <tissue evidence="14">Fruit stalk</tissue>
    </source>
</reference>
<keyword evidence="9" id="KW-0326">Glycosidase</keyword>
<dbReference type="GO" id="GO:0004560">
    <property type="term" value="F:alpha-L-fucosidase activity"/>
    <property type="evidence" value="ECO:0007669"/>
    <property type="project" value="UniProtKB-EC"/>
</dbReference>
<evidence type="ECO:0000256" key="4">
    <source>
        <dbReference type="ARBA" id="ARBA00022523"/>
    </source>
</evidence>
<evidence type="ECO:0000256" key="1">
    <source>
        <dbReference type="ARBA" id="ARBA00004271"/>
    </source>
</evidence>
<keyword evidence="8" id="KW-0325">Glycoprotein</keyword>
<name>A0A6P5YDZ2_DURZI</name>
<feature type="signal peptide" evidence="11">
    <location>
        <begin position="1"/>
        <end position="22"/>
    </location>
</feature>
<accession>A0A6P5YDZ2</accession>
<dbReference type="EC" id="3.2.1.51" evidence="3"/>
<sequence length="489" mass="54971">MAKFWCSLCMITIFQLSQLAISGREQVPTPPLPVLPLPTFSQLKWQQREIIMFLHFGVNTFTDSEWGTGKENPSIFKPVGLNANQWVAAAAEAGISLMILTAKHHDGFCLWPSKYTDHSVISSPWKNGRGDVVQEFVGAIKAHGGIDAGLYLSPWDLHDRRYGHDLQYNEFYLAQLQELLNKYGSVKEIWFDGAKGKNAKNMSYYFTDWFAMVRELQSSINIFSDAGPDVRWVGNEQGFAGNTSWSTINSTLLSIGNASIIDYLNTGDPKGTNWLPAECDVSIRKGWFWHKSESPKKLSELLEIYYNSVGRNCVMLLNVPPNSTGLISETDAHRLKEFGSAIDTIFSNNLAENCFIEASSQRGGKDGGFGPENVLDSDHLWTYWTPRDDGDRKEHWIEIRVPNGGLKFNVVRIQEAIGLGQRIVSHEIHVDGKKLVEGTTVGYKRLHRLEQVHGQVVRIIIKESKGQPLISSIGLHSDPYWNPNGQLVF</sequence>
<organism evidence="13 14">
    <name type="scientific">Durio zibethinus</name>
    <name type="common">Durian</name>
    <dbReference type="NCBI Taxonomy" id="66656"/>
    <lineage>
        <taxon>Eukaryota</taxon>
        <taxon>Viridiplantae</taxon>
        <taxon>Streptophyta</taxon>
        <taxon>Embryophyta</taxon>
        <taxon>Tracheophyta</taxon>
        <taxon>Spermatophyta</taxon>
        <taxon>Magnoliopsida</taxon>
        <taxon>eudicotyledons</taxon>
        <taxon>Gunneridae</taxon>
        <taxon>Pentapetalae</taxon>
        <taxon>rosids</taxon>
        <taxon>malvids</taxon>
        <taxon>Malvales</taxon>
        <taxon>Malvaceae</taxon>
        <taxon>Helicteroideae</taxon>
        <taxon>Durio</taxon>
    </lineage>
</organism>
<evidence type="ECO:0000256" key="6">
    <source>
        <dbReference type="ARBA" id="ARBA00022729"/>
    </source>
</evidence>
<dbReference type="GO" id="GO:0005764">
    <property type="term" value="C:lysosome"/>
    <property type="evidence" value="ECO:0007669"/>
    <property type="project" value="TreeGrafter"/>
</dbReference>
<evidence type="ECO:0000256" key="3">
    <source>
        <dbReference type="ARBA" id="ARBA00012662"/>
    </source>
</evidence>
<dbReference type="GeneID" id="111291193"/>
<evidence type="ECO:0000256" key="5">
    <source>
        <dbReference type="ARBA" id="ARBA00022525"/>
    </source>
</evidence>
<evidence type="ECO:0000256" key="10">
    <source>
        <dbReference type="ARBA" id="ARBA00081661"/>
    </source>
</evidence>
<dbReference type="GO" id="GO:0006004">
    <property type="term" value="P:fucose metabolic process"/>
    <property type="evidence" value="ECO:0007669"/>
    <property type="project" value="TreeGrafter"/>
</dbReference>
<dbReference type="InterPro" id="IPR000933">
    <property type="entry name" value="Glyco_hydro_29"/>
</dbReference>
<gene>
    <name evidence="14" type="primary">LOC111291193</name>
</gene>
<dbReference type="PANTHER" id="PTHR10030">
    <property type="entry name" value="ALPHA-L-FUCOSIDASE"/>
    <property type="match status" value="1"/>
</dbReference>
<protein>
    <recommendedName>
        <fullName evidence="3">alpha-L-fucosidase</fullName>
        <ecNumber evidence="3">3.2.1.51</ecNumber>
    </recommendedName>
    <alternativeName>
        <fullName evidence="10">Alpha-L-fucoside fucohydrolase</fullName>
    </alternativeName>
</protein>
<feature type="domain" description="Glycoside hydrolase family 29 N-terminal" evidence="12">
    <location>
        <begin position="72"/>
        <end position="340"/>
    </location>
</feature>
<dbReference type="AlphaFoldDB" id="A0A6P5YDZ2"/>
<dbReference type="InterPro" id="IPR008979">
    <property type="entry name" value="Galactose-bd-like_sf"/>
</dbReference>
<dbReference type="KEGG" id="dzi:111291193"/>
<dbReference type="PANTHER" id="PTHR10030:SF37">
    <property type="entry name" value="ALPHA-L-FUCOSIDASE-RELATED"/>
    <property type="match status" value="1"/>
</dbReference>
<keyword evidence="13" id="KW-1185">Reference proteome</keyword>
<dbReference type="Pfam" id="PF01120">
    <property type="entry name" value="Alpha_L_fucos"/>
    <property type="match status" value="1"/>
</dbReference>
<dbReference type="Gene3D" id="3.20.20.80">
    <property type="entry name" value="Glycosidases"/>
    <property type="match status" value="1"/>
</dbReference>
<keyword evidence="5" id="KW-0964">Secreted</keyword>
<feature type="chain" id="PRO_5027774564" description="alpha-L-fucosidase" evidence="11">
    <location>
        <begin position="23"/>
        <end position="489"/>
    </location>
</feature>
<keyword evidence="6 11" id="KW-0732">Signal</keyword>